<comment type="caution">
    <text evidence="1">The sequence shown here is derived from an EMBL/GenBank/DDBJ whole genome shotgun (WGS) entry which is preliminary data.</text>
</comment>
<evidence type="ECO:0008006" key="3">
    <source>
        <dbReference type="Google" id="ProtNLM"/>
    </source>
</evidence>
<accession>A0A415S625</accession>
<organism evidence="1 2">
    <name type="scientific">Mediterraneibacter gnavus</name>
    <name type="common">Ruminococcus gnavus</name>
    <dbReference type="NCBI Taxonomy" id="33038"/>
    <lineage>
        <taxon>Bacteria</taxon>
        <taxon>Bacillati</taxon>
        <taxon>Bacillota</taxon>
        <taxon>Clostridia</taxon>
        <taxon>Lachnospirales</taxon>
        <taxon>Lachnospiraceae</taxon>
        <taxon>Mediterraneibacter</taxon>
    </lineage>
</organism>
<evidence type="ECO:0000313" key="2">
    <source>
        <dbReference type="Proteomes" id="UP000285610"/>
    </source>
</evidence>
<reference evidence="1 2" key="1">
    <citation type="submission" date="2018-08" db="EMBL/GenBank/DDBJ databases">
        <title>A genome reference for cultivated species of the human gut microbiota.</title>
        <authorList>
            <person name="Zou Y."/>
            <person name="Xue W."/>
            <person name="Luo G."/>
        </authorList>
    </citation>
    <scope>NUCLEOTIDE SEQUENCE [LARGE SCALE GENOMIC DNA]</scope>
    <source>
        <strain evidence="1 2">AF33-12</strain>
    </source>
</reference>
<evidence type="ECO:0000313" key="1">
    <source>
        <dbReference type="EMBL" id="RHM71453.1"/>
    </source>
</evidence>
<dbReference type="RefSeq" id="WP_118445074.1">
    <property type="nucleotide sequence ID" value="NZ_JBCPGC010000068.1"/>
</dbReference>
<dbReference type="Proteomes" id="UP000285610">
    <property type="component" value="Unassembled WGS sequence"/>
</dbReference>
<dbReference type="AlphaFoldDB" id="A0A415S625"/>
<sequence>MVGKYYLDYNQIPEKICDNNIDIIAIGHMGCFRFLPNVKSLIKIFERIKKNNKILRLYTPRIPQEHLVDFKNYLITLSKTVNEDNFQLVINDIGILIWLKKSNIIFRHLVLGSTISWSAMQNTLFDNIMRAESESLKNIYMQVNNNSILRIDFFKQLGIREIEVPNICEVLNHVEKIKLKDIRISVFEKYMLAGYSRVCMNMKVQNKESRFCKKECSEIIKIDMDKMWDYNSGKFPYFVKAPNVSKLYSDIYVFGNIQFRIIPEQIRGKTEQLSEKDTVLQIVEI</sequence>
<name>A0A415S625_MEDGN</name>
<dbReference type="EMBL" id="QRQE01000047">
    <property type="protein sequence ID" value="RHM71453.1"/>
    <property type="molecule type" value="Genomic_DNA"/>
</dbReference>
<protein>
    <recommendedName>
        <fullName evidence="3">Peptidase U32</fullName>
    </recommendedName>
</protein>
<gene>
    <name evidence="1" type="ORF">DWZ50_15455</name>
</gene>
<proteinExistence type="predicted"/>